<evidence type="ECO:0000259" key="3">
    <source>
        <dbReference type="Pfam" id="PF16177"/>
    </source>
</evidence>
<evidence type="ECO:0000313" key="4">
    <source>
        <dbReference type="EMBL" id="KAG0257447.1"/>
    </source>
</evidence>
<comment type="caution">
    <text evidence="4">The sequence shown here is derived from an EMBL/GenBank/DDBJ whole genome shotgun (WGS) entry which is preliminary data.</text>
</comment>
<dbReference type="GO" id="GO:0050218">
    <property type="term" value="F:propionate-CoA ligase activity"/>
    <property type="evidence" value="ECO:0007669"/>
    <property type="project" value="TreeGrafter"/>
</dbReference>
<dbReference type="InterPro" id="IPR042099">
    <property type="entry name" value="ANL_N_sf"/>
</dbReference>
<dbReference type="InterPro" id="IPR000873">
    <property type="entry name" value="AMP-dep_synth/lig_dom"/>
</dbReference>
<keyword evidence="5" id="KW-1185">Reference proteome</keyword>
<dbReference type="InterPro" id="IPR032387">
    <property type="entry name" value="ACAS_N"/>
</dbReference>
<dbReference type="Gene3D" id="3.40.50.12780">
    <property type="entry name" value="N-terminal domain of ligase-like"/>
    <property type="match status" value="1"/>
</dbReference>
<dbReference type="AlphaFoldDB" id="A0A9P6Q3Q3"/>
<dbReference type="OrthoDB" id="1706066at2759"/>
<accession>A0A9P6Q3Q3</accession>
<protein>
    <submittedName>
        <fullName evidence="4">Acyl-CoA synthetase short-chain member 3, mitochondrial</fullName>
    </submittedName>
</protein>
<evidence type="ECO:0000256" key="1">
    <source>
        <dbReference type="ARBA" id="ARBA00006432"/>
    </source>
</evidence>
<dbReference type="Pfam" id="PF16177">
    <property type="entry name" value="ACAS_N"/>
    <property type="match status" value="1"/>
</dbReference>
<feature type="non-terminal residue" evidence="4">
    <location>
        <position position="1"/>
    </location>
</feature>
<reference evidence="4" key="1">
    <citation type="journal article" date="2020" name="Fungal Divers.">
        <title>Resolving the Mortierellaceae phylogeny through synthesis of multi-gene phylogenetics and phylogenomics.</title>
        <authorList>
            <person name="Vandepol N."/>
            <person name="Liber J."/>
            <person name="Desiro A."/>
            <person name="Na H."/>
            <person name="Kennedy M."/>
            <person name="Barry K."/>
            <person name="Grigoriev I.V."/>
            <person name="Miller A.N."/>
            <person name="O'Donnell K."/>
            <person name="Stajich J.E."/>
            <person name="Bonito G."/>
        </authorList>
    </citation>
    <scope>NUCLEOTIDE SEQUENCE</scope>
    <source>
        <strain evidence="4">BC1065</strain>
    </source>
</reference>
<feature type="domain" description="AMP-dependent synthetase/ligase" evidence="2">
    <location>
        <begin position="76"/>
        <end position="148"/>
    </location>
</feature>
<feature type="domain" description="Acetyl-coenzyme A synthetase N-terminal" evidence="3">
    <location>
        <begin position="17"/>
        <end position="68"/>
    </location>
</feature>
<dbReference type="SUPFAM" id="SSF56801">
    <property type="entry name" value="Acetyl-CoA synthetase-like"/>
    <property type="match status" value="1"/>
</dbReference>
<evidence type="ECO:0000259" key="2">
    <source>
        <dbReference type="Pfam" id="PF00501"/>
    </source>
</evidence>
<gene>
    <name evidence="4" type="primary">ACSS3</name>
    <name evidence="4" type="ORF">DFQ27_005138</name>
</gene>
<sequence length="149" mass="16585">MAPSSTSSFASHPQAVLHDYSLQKPAEFWAQYARMIDWDTPYSAPLTRNPDGSHTWFKDGRLNTCFNAIDRHVKNGRGGQVALYYDSPLNKGEKRQITYQQLLEEVQTFAGVLADHGVAKGDVVLIYMPMVPEALISMLACARLGVTHS</sequence>
<evidence type="ECO:0000313" key="5">
    <source>
        <dbReference type="Proteomes" id="UP000807716"/>
    </source>
</evidence>
<dbReference type="PANTHER" id="PTHR43347:SF3">
    <property type="entry name" value="ACYL-COA SYNTHETASE SHORT-CHAIN FAMILY MEMBER 3, MITOCHONDRIAL"/>
    <property type="match status" value="1"/>
</dbReference>
<comment type="similarity">
    <text evidence="1">Belongs to the ATP-dependent AMP-binding enzyme family.</text>
</comment>
<dbReference type="Pfam" id="PF00501">
    <property type="entry name" value="AMP-binding"/>
    <property type="match status" value="1"/>
</dbReference>
<organism evidence="4 5">
    <name type="scientific">Actinomortierella ambigua</name>
    <dbReference type="NCBI Taxonomy" id="1343610"/>
    <lineage>
        <taxon>Eukaryota</taxon>
        <taxon>Fungi</taxon>
        <taxon>Fungi incertae sedis</taxon>
        <taxon>Mucoromycota</taxon>
        <taxon>Mortierellomycotina</taxon>
        <taxon>Mortierellomycetes</taxon>
        <taxon>Mortierellales</taxon>
        <taxon>Mortierellaceae</taxon>
        <taxon>Actinomortierella</taxon>
    </lineage>
</organism>
<dbReference type="Proteomes" id="UP000807716">
    <property type="component" value="Unassembled WGS sequence"/>
</dbReference>
<dbReference type="PANTHER" id="PTHR43347">
    <property type="entry name" value="ACYL-COA SYNTHETASE"/>
    <property type="match status" value="1"/>
</dbReference>
<dbReference type="EMBL" id="JAAAJB010000361">
    <property type="protein sequence ID" value="KAG0257447.1"/>
    <property type="molecule type" value="Genomic_DNA"/>
</dbReference>
<proteinExistence type="inferred from homology"/>
<name>A0A9P6Q3Q3_9FUNG</name>